<dbReference type="GO" id="GO:0000967">
    <property type="term" value="P:rRNA 5'-end processing"/>
    <property type="evidence" value="ECO:0007669"/>
    <property type="project" value="UniProtKB-UniRule"/>
</dbReference>
<dbReference type="CDD" id="cd16964">
    <property type="entry name" value="YqgF"/>
    <property type="match status" value="1"/>
</dbReference>
<dbReference type="GO" id="GO:0004518">
    <property type="term" value="F:nuclease activity"/>
    <property type="evidence" value="ECO:0007669"/>
    <property type="project" value="UniProtKB-KW"/>
</dbReference>
<evidence type="ECO:0000256" key="4">
    <source>
        <dbReference type="ARBA" id="ARBA00022801"/>
    </source>
</evidence>
<evidence type="ECO:0000256" key="5">
    <source>
        <dbReference type="HAMAP-Rule" id="MF_00651"/>
    </source>
</evidence>
<reference evidence="8" key="1">
    <citation type="submission" date="2016-10" db="EMBL/GenBank/DDBJ databases">
        <authorList>
            <person name="Varghese N."/>
            <person name="Submissions S."/>
        </authorList>
    </citation>
    <scope>NUCLEOTIDE SEQUENCE [LARGE SCALE GENOMIC DNA]</scope>
    <source>
        <strain evidence="8">ATCC 43811</strain>
    </source>
</reference>
<dbReference type="InterPro" id="IPR006641">
    <property type="entry name" value="YqgF/RNaseH-like_dom"/>
</dbReference>
<dbReference type="GO" id="GO:0016788">
    <property type="term" value="F:hydrolase activity, acting on ester bonds"/>
    <property type="evidence" value="ECO:0007669"/>
    <property type="project" value="UniProtKB-UniRule"/>
</dbReference>
<dbReference type="SMART" id="SM00732">
    <property type="entry name" value="YqgFc"/>
    <property type="match status" value="1"/>
</dbReference>
<dbReference type="Gene3D" id="3.30.420.140">
    <property type="entry name" value="YqgF/RNase H-like domain"/>
    <property type="match status" value="1"/>
</dbReference>
<dbReference type="PANTHER" id="PTHR33317">
    <property type="entry name" value="POLYNUCLEOTIDYL TRANSFERASE, RIBONUCLEASE H-LIKE SUPERFAMILY PROTEIN"/>
    <property type="match status" value="1"/>
</dbReference>
<protein>
    <recommendedName>
        <fullName evidence="5">Putative pre-16S rRNA nuclease</fullName>
        <ecNumber evidence="5">3.1.-.-</ecNumber>
    </recommendedName>
</protein>
<dbReference type="InterPro" id="IPR037027">
    <property type="entry name" value="YqgF/RNaseH-like_dom_sf"/>
</dbReference>
<gene>
    <name evidence="7" type="ORF">SAMN02745150_00194</name>
</gene>
<dbReference type="AlphaFoldDB" id="A0A1I1D2P4"/>
<evidence type="ECO:0000256" key="2">
    <source>
        <dbReference type="ARBA" id="ARBA00022517"/>
    </source>
</evidence>
<accession>A0A1I1D2P4</accession>
<dbReference type="InterPro" id="IPR012337">
    <property type="entry name" value="RNaseH-like_sf"/>
</dbReference>
<dbReference type="SUPFAM" id="SSF53098">
    <property type="entry name" value="Ribonuclease H-like"/>
    <property type="match status" value="1"/>
</dbReference>
<evidence type="ECO:0000259" key="6">
    <source>
        <dbReference type="SMART" id="SM00732"/>
    </source>
</evidence>
<name>A0A1I1D2P4_BREAD</name>
<organism evidence="7 8">
    <name type="scientific">Brevinema andersonii</name>
    <dbReference type="NCBI Taxonomy" id="34097"/>
    <lineage>
        <taxon>Bacteria</taxon>
        <taxon>Pseudomonadati</taxon>
        <taxon>Spirochaetota</taxon>
        <taxon>Spirochaetia</taxon>
        <taxon>Brevinematales</taxon>
        <taxon>Brevinemataceae</taxon>
        <taxon>Brevinema</taxon>
    </lineage>
</organism>
<keyword evidence="8" id="KW-1185">Reference proteome</keyword>
<proteinExistence type="inferred from homology"/>
<dbReference type="GO" id="GO:0005829">
    <property type="term" value="C:cytosol"/>
    <property type="evidence" value="ECO:0007669"/>
    <property type="project" value="TreeGrafter"/>
</dbReference>
<evidence type="ECO:0000313" key="7">
    <source>
        <dbReference type="EMBL" id="SFB68606.1"/>
    </source>
</evidence>
<dbReference type="PANTHER" id="PTHR33317:SF4">
    <property type="entry name" value="POLYNUCLEOTIDYL TRANSFERASE, RIBONUCLEASE H-LIKE SUPERFAMILY PROTEIN"/>
    <property type="match status" value="1"/>
</dbReference>
<sequence length="141" mass="16284">MDVGTKRIGLAMTDDMRIIASPFEVVPNDENFWNYLKKIVPFYRIDCFVLGKPVHDGENSFLPFVVSFGCRLAQEFSFPIYWQDETLSSKETRLHLIASGKRGKKLKQNIDRYAAQAILANFLEMYGKNRGELFLPDKELL</sequence>
<keyword evidence="4 5" id="KW-0378">Hydrolase</keyword>
<dbReference type="NCBIfam" id="TIGR00250">
    <property type="entry name" value="RNAse_H_YqgF"/>
    <property type="match status" value="1"/>
</dbReference>
<dbReference type="HAMAP" id="MF_00651">
    <property type="entry name" value="Nuclease_YqgF"/>
    <property type="match status" value="1"/>
</dbReference>
<dbReference type="STRING" id="34097.SAMN02745150_00194"/>
<dbReference type="Pfam" id="PF03652">
    <property type="entry name" value="RuvX"/>
    <property type="match status" value="1"/>
</dbReference>
<comment type="subcellular location">
    <subcellularLocation>
        <location evidence="5">Cytoplasm</location>
    </subcellularLocation>
</comment>
<keyword evidence="2 5" id="KW-0690">Ribosome biogenesis</keyword>
<dbReference type="EMBL" id="FOKY01000001">
    <property type="protein sequence ID" value="SFB68606.1"/>
    <property type="molecule type" value="Genomic_DNA"/>
</dbReference>
<evidence type="ECO:0000313" key="8">
    <source>
        <dbReference type="Proteomes" id="UP000240042"/>
    </source>
</evidence>
<evidence type="ECO:0000256" key="3">
    <source>
        <dbReference type="ARBA" id="ARBA00022722"/>
    </source>
</evidence>
<comment type="function">
    <text evidence="5">Could be a nuclease involved in processing of the 5'-end of pre-16S rRNA.</text>
</comment>
<comment type="similarity">
    <text evidence="5">Belongs to the YqgF HJR family.</text>
</comment>
<keyword evidence="1 5" id="KW-0963">Cytoplasm</keyword>
<dbReference type="EC" id="3.1.-.-" evidence="5"/>
<feature type="domain" description="YqgF/RNase H-like" evidence="6">
    <location>
        <begin position="2"/>
        <end position="92"/>
    </location>
</feature>
<dbReference type="Proteomes" id="UP000240042">
    <property type="component" value="Unassembled WGS sequence"/>
</dbReference>
<keyword evidence="3 5" id="KW-0540">Nuclease</keyword>
<evidence type="ECO:0000256" key="1">
    <source>
        <dbReference type="ARBA" id="ARBA00022490"/>
    </source>
</evidence>
<dbReference type="InterPro" id="IPR005227">
    <property type="entry name" value="YqgF"/>
</dbReference>